<keyword evidence="1" id="KW-0812">Transmembrane</keyword>
<feature type="transmembrane region" description="Helical" evidence="1">
    <location>
        <begin position="49"/>
        <end position="67"/>
    </location>
</feature>
<gene>
    <name evidence="2" type="ORF">HBA54_17895</name>
</gene>
<dbReference type="Pfam" id="PF04403">
    <property type="entry name" value="PqiA"/>
    <property type="match status" value="1"/>
</dbReference>
<reference evidence="2" key="1">
    <citation type="submission" date="2020-03" db="EMBL/GenBank/DDBJ databases">
        <title>Genome of Pelagibius litoralis DSM 21314T.</title>
        <authorList>
            <person name="Wang G."/>
        </authorList>
    </citation>
    <scope>NUCLEOTIDE SEQUENCE</scope>
    <source>
        <strain evidence="2">DSM 21314</strain>
    </source>
</reference>
<accession>A0A967EZW9</accession>
<keyword evidence="1" id="KW-0472">Membrane</keyword>
<dbReference type="AlphaFoldDB" id="A0A967EZW9"/>
<evidence type="ECO:0000256" key="1">
    <source>
        <dbReference type="SAM" id="Phobius"/>
    </source>
</evidence>
<feature type="transmembrane region" description="Helical" evidence="1">
    <location>
        <begin position="142"/>
        <end position="164"/>
    </location>
</feature>
<dbReference type="RefSeq" id="WP_167227116.1">
    <property type="nucleotide sequence ID" value="NZ_JAAQPH010000014.1"/>
</dbReference>
<keyword evidence="1" id="KW-1133">Transmembrane helix</keyword>
<feature type="transmembrane region" description="Helical" evidence="1">
    <location>
        <begin position="170"/>
        <end position="188"/>
    </location>
</feature>
<dbReference type="EMBL" id="JAAQPH010000014">
    <property type="protein sequence ID" value="NIA70472.1"/>
    <property type="molecule type" value="Genomic_DNA"/>
</dbReference>
<evidence type="ECO:0000313" key="2">
    <source>
        <dbReference type="EMBL" id="NIA70472.1"/>
    </source>
</evidence>
<proteinExistence type="predicted"/>
<sequence>MAYKAGCKLSGRIDSSDTHGPQMTIAKPLIPRFSKPATLAAGSRGPDRFLGLLILAAAAALLAGWLLPVMTVRTLLVFYDEVSIMTGAFRLLDSGDYVLFLVIVLFTVVLPVGKLLLAYVAWSRLNVEDPRVRRALGWIETLGRWSMLDVFVAALLVVVIKLSLISDVEIHAGLYVFILAVILSMIAVRRIAVLAHRSLHSSEDAVSGQSPL</sequence>
<protein>
    <submittedName>
        <fullName evidence="2">Paraquat-inducible protein A</fullName>
    </submittedName>
</protein>
<name>A0A967EZW9_9PROT</name>
<comment type="caution">
    <text evidence="2">The sequence shown here is derived from an EMBL/GenBank/DDBJ whole genome shotgun (WGS) entry which is preliminary data.</text>
</comment>
<keyword evidence="3" id="KW-1185">Reference proteome</keyword>
<dbReference type="Proteomes" id="UP000761264">
    <property type="component" value="Unassembled WGS sequence"/>
</dbReference>
<dbReference type="InterPro" id="IPR007498">
    <property type="entry name" value="PqiA-like"/>
</dbReference>
<feature type="transmembrane region" description="Helical" evidence="1">
    <location>
        <begin position="97"/>
        <end position="122"/>
    </location>
</feature>
<organism evidence="2 3">
    <name type="scientific">Pelagibius litoralis</name>
    <dbReference type="NCBI Taxonomy" id="374515"/>
    <lineage>
        <taxon>Bacteria</taxon>
        <taxon>Pseudomonadati</taxon>
        <taxon>Pseudomonadota</taxon>
        <taxon>Alphaproteobacteria</taxon>
        <taxon>Rhodospirillales</taxon>
        <taxon>Rhodovibrionaceae</taxon>
        <taxon>Pelagibius</taxon>
    </lineage>
</organism>
<evidence type="ECO:0000313" key="3">
    <source>
        <dbReference type="Proteomes" id="UP000761264"/>
    </source>
</evidence>